<dbReference type="Proteomes" id="UP000494256">
    <property type="component" value="Unassembled WGS sequence"/>
</dbReference>
<dbReference type="InterPro" id="IPR001487">
    <property type="entry name" value="Bromodomain"/>
</dbReference>
<feature type="repeat" description="WD" evidence="3">
    <location>
        <begin position="351"/>
        <end position="384"/>
    </location>
</feature>
<dbReference type="GO" id="GO:0008360">
    <property type="term" value="P:regulation of cell shape"/>
    <property type="evidence" value="ECO:0007669"/>
    <property type="project" value="TreeGrafter"/>
</dbReference>
<feature type="compositionally biased region" description="Polar residues" evidence="4">
    <location>
        <begin position="1519"/>
        <end position="1530"/>
    </location>
</feature>
<dbReference type="GO" id="GO:0005634">
    <property type="term" value="C:nucleus"/>
    <property type="evidence" value="ECO:0007669"/>
    <property type="project" value="TreeGrafter"/>
</dbReference>
<dbReference type="Gene3D" id="2.130.10.10">
    <property type="entry name" value="YVTN repeat-like/Quinoprotein amine dehydrogenase"/>
    <property type="match status" value="2"/>
</dbReference>
<dbReference type="Pfam" id="PF00400">
    <property type="entry name" value="WD40"/>
    <property type="match status" value="5"/>
</dbReference>
<feature type="compositionally biased region" description="Polar residues" evidence="4">
    <location>
        <begin position="1462"/>
        <end position="1473"/>
    </location>
</feature>
<dbReference type="InterPro" id="IPR052060">
    <property type="entry name" value="Bromo_WD_repeat"/>
</dbReference>
<accession>A0A8S1ADI0</accession>
<feature type="compositionally biased region" description="Gly residues" evidence="4">
    <location>
        <begin position="1902"/>
        <end position="1919"/>
    </location>
</feature>
<feature type="region of interest" description="Disordered" evidence="4">
    <location>
        <begin position="693"/>
        <end position="855"/>
    </location>
</feature>
<dbReference type="PROSITE" id="PS50014">
    <property type="entry name" value="BROMODOMAIN_2"/>
    <property type="match status" value="2"/>
</dbReference>
<dbReference type="SMART" id="SM00297">
    <property type="entry name" value="BROMO"/>
    <property type="match status" value="2"/>
</dbReference>
<dbReference type="CDD" id="cd00200">
    <property type="entry name" value="WD40"/>
    <property type="match status" value="1"/>
</dbReference>
<dbReference type="EMBL" id="CADEBD010000325">
    <property type="protein sequence ID" value="CAB3245434.1"/>
    <property type="molecule type" value="Genomic_DNA"/>
</dbReference>
<dbReference type="InterPro" id="IPR018359">
    <property type="entry name" value="Bromodomain_CS"/>
</dbReference>
<gene>
    <name evidence="6" type="ORF">APLA_LOCUS11065</name>
</gene>
<evidence type="ECO:0000259" key="5">
    <source>
        <dbReference type="PROSITE" id="PS50014"/>
    </source>
</evidence>
<dbReference type="InterPro" id="IPR015943">
    <property type="entry name" value="WD40/YVTN_repeat-like_dom_sf"/>
</dbReference>
<organism evidence="6 7">
    <name type="scientific">Arctia plantaginis</name>
    <name type="common">Wood tiger moth</name>
    <name type="synonym">Phalaena plantaginis</name>
    <dbReference type="NCBI Taxonomy" id="874455"/>
    <lineage>
        <taxon>Eukaryota</taxon>
        <taxon>Metazoa</taxon>
        <taxon>Ecdysozoa</taxon>
        <taxon>Arthropoda</taxon>
        <taxon>Hexapoda</taxon>
        <taxon>Insecta</taxon>
        <taxon>Pterygota</taxon>
        <taxon>Neoptera</taxon>
        <taxon>Endopterygota</taxon>
        <taxon>Lepidoptera</taxon>
        <taxon>Glossata</taxon>
        <taxon>Ditrysia</taxon>
        <taxon>Noctuoidea</taxon>
        <taxon>Erebidae</taxon>
        <taxon>Arctiinae</taxon>
        <taxon>Arctia</taxon>
    </lineage>
</organism>
<feature type="compositionally biased region" description="Gly residues" evidence="4">
    <location>
        <begin position="1347"/>
        <end position="1358"/>
    </location>
</feature>
<protein>
    <recommendedName>
        <fullName evidence="5">Bromo domain-containing protein</fullName>
    </recommendedName>
</protein>
<dbReference type="FunFam" id="1.20.920.10:FF:000066">
    <property type="entry name" value="Transcription initiation factor TFIID subunit 1"/>
    <property type="match status" value="1"/>
</dbReference>
<feature type="region of interest" description="Disordered" evidence="4">
    <location>
        <begin position="1894"/>
        <end position="1944"/>
    </location>
</feature>
<dbReference type="PROSITE" id="PS50082">
    <property type="entry name" value="WD_REPEATS_2"/>
    <property type="match status" value="4"/>
</dbReference>
<sequence>MEEPNEGHRVVPELYFLIAKFLSGGPLKETAKTLLKELETIEVLPRRTDWEGTEHTQSYDELASQYSDVSFNRLAAVCERALQLARRGSAAGDNNAQQGLAARLSLLSESLVRPMPQYASHKLDHSLVRRLVARELGAGAAALPGGRGGQATFPPRMLASLNLQRRTLGHLSAVYCVVFDCTGRYVITGADDMLVKVWSALDGRLVATLRGVGAEVTDVCVSADGALVACGSVDKLVRVWCLRSAEPRAVLSAHAGTITSVHWAPPARRDVRWLASTSTDCSVAFWTCSPDGYFLSQPVQYVERMRPGVCHMICAAWSAGGAFLAAGSADHHVRIYTVEHEPGGPKRVLETAVHDDAVDSIAWAHRGLRFVSGSKDGTAALWTLHATQWRHHLLQPTSTNSDGKKLKMTMVCWDCSDAYVITAVSDNTIRVWCSRTCTQVRSLGGHRDEAYVLEAHPFLSGVFLSAGHDGQLFVWDAQHDQPLARFHNRIDGHGDGAIFDAKWGGGASVAATDSHGHLLLLGIGRGHRLYSHLPTELFFHTDYRPVIVDSAGGAHDEQTDTPPHLLPPPFLVDVEGAPHAPEYQRLVPGRENLALSQLIPVADAPRSQINSLIEALAAGMGGAGGRGVWRGEGVRYTAGSWQRGDPLLVPQCTRPIVPRLAPPHRDTLHRAAAELNALEQAWYRREMRRRPLMISTAPDGGPRRRAARRPAARPATRPQPRPEPPEPLEPDSLSGSDTSDEWLQRPSAARTARPSHTSRTSRTSNDTRASLSSLELDDTTSSSSSSQYSDWEAGAALAPPARARRRPLRPTNRYSPSQVPAKRAPAPAPAPPPPAHIPVDPGPAGSRVSGPLQELPDAYRPGEWITAVSPRKAPYHPQMGDQCLYFRLGHQRYFEAVAEKDVYKINPRDKPWERSHVYECELVKVVGIKYVIKPPRVVCLRLACSLPGEGAEGGSSSSRSITVRYHDMPDVIDFLVLRQQYDAAVARRWGAGDRFRCMIDDCWWTGEVLERAGDPGAGASDMAGGPHAHEWASAAAAHFLALKVRWDNGEVERLSPWDLEPLDPSRLPAQAGGAVPVLPVELDAVLYRATTDEWGGDRPTASRAIAEHIGSVMSLAAAEPFVAPVDLQQYPAYARVVPYPVDLATIRARCSHLFYRRAAAAQFDARYLASNAERFNEPHAPIVRQARLVTDLLLHIIAEWRDCDVLAKYHELADNYRSSDDEPLLHTKSRGRGGRSARESEAWRAACTGVLSELMGSADAEPFRAPVSPDQAPDYLSVVSRPMDLGRVAGRLTRGEYSAPEQFVADVRQVFANSRLYNTNKRSRIYSMTVRLSALFEALWSRLGAGAGAGAGARGAGQGTRAPAPPRRHNPPHPRHRPRPALVCRPPRPARAARPPALRAPLDESMNGSSRLGSSGSSSSDSETLAATSRRVHAARASTDSDAPLTVHSKGTGGGGTVARLGSSSSDSETLAATSRRVHAARASTDSDAPLTVHSKDSDAPLTVHSKGTGGGGTVARLGSSSSDSETLAATSRRVHAARASTDSDAPLTVHSKARLGSSSSDSETLAATSRRVHAARASTDSDAPLTVHSKGTGGGGPVARLGSSSSDSETLAATSRRVHAARASTDSDAPLTVHSKGKGIGKKSKSSSASASAEPVASTSRDTRHESYSEVNGKRAAGSWEESSSSSSSSSSCTNIEVLEEQLHDEVELTYTDSDQNQPRGLGRSGRKRRPRPPSSASSAGLTRRHAHKPKRTRERFTAGSTSSSLSSEGSGGSGSGRRYESDRSYRPRYSTDDDRPLHLYRQRRADPPSNSSNSGGVSLRARRSQRRYNEDSEEDSVAAISKRMQHHSRAHHAHLATRRRHHAAQSAGAHRSDHNYFNGLAAPDPLHNANGTRPVAGAAGASGAGGAGSAGGPGGAGSAAVSVSSRGRVRKLTPKARGLLRD</sequence>
<feature type="region of interest" description="Disordered" evidence="4">
    <location>
        <begin position="1347"/>
        <end position="1849"/>
    </location>
</feature>
<evidence type="ECO:0000256" key="2">
    <source>
        <dbReference type="PROSITE-ProRule" id="PRU00035"/>
    </source>
</evidence>
<feature type="repeat" description="WD" evidence="3">
    <location>
        <begin position="209"/>
        <end position="250"/>
    </location>
</feature>
<dbReference type="InterPro" id="IPR036427">
    <property type="entry name" value="Bromodomain-like_sf"/>
</dbReference>
<feature type="compositionally biased region" description="Basic residues" evidence="4">
    <location>
        <begin position="1636"/>
        <end position="1646"/>
    </location>
</feature>
<dbReference type="InterPro" id="IPR057451">
    <property type="entry name" value="BRWD/PHIP_AD"/>
</dbReference>
<dbReference type="SMART" id="SM00320">
    <property type="entry name" value="WD40"/>
    <property type="match status" value="7"/>
</dbReference>
<evidence type="ECO:0000313" key="7">
    <source>
        <dbReference type="Proteomes" id="UP000494256"/>
    </source>
</evidence>
<dbReference type="GO" id="GO:0006357">
    <property type="term" value="P:regulation of transcription by RNA polymerase II"/>
    <property type="evidence" value="ECO:0007669"/>
    <property type="project" value="TreeGrafter"/>
</dbReference>
<feature type="repeat" description="WD" evidence="3">
    <location>
        <begin position="443"/>
        <end position="485"/>
    </location>
</feature>
<dbReference type="PROSITE" id="PS50294">
    <property type="entry name" value="WD_REPEATS_REGION"/>
    <property type="match status" value="2"/>
</dbReference>
<feature type="compositionally biased region" description="Basic and acidic residues" evidence="4">
    <location>
        <begin position="1779"/>
        <end position="1799"/>
    </location>
</feature>
<dbReference type="InterPro" id="IPR057452">
    <property type="entry name" value="BRWD/PHIP_N"/>
</dbReference>
<keyword evidence="3" id="KW-0853">WD repeat</keyword>
<feature type="compositionally biased region" description="Polar residues" evidence="4">
    <location>
        <begin position="1603"/>
        <end position="1614"/>
    </location>
</feature>
<dbReference type="Pfam" id="PF25313">
    <property type="entry name" value="BRWD_AD"/>
    <property type="match status" value="1"/>
</dbReference>
<dbReference type="InterPro" id="IPR036322">
    <property type="entry name" value="WD40_repeat_dom_sf"/>
</dbReference>
<feature type="compositionally biased region" description="Pro residues" evidence="4">
    <location>
        <begin position="717"/>
        <end position="727"/>
    </location>
</feature>
<feature type="compositionally biased region" description="Basic residues" evidence="4">
    <location>
        <begin position="1366"/>
        <end position="1379"/>
    </location>
</feature>
<dbReference type="SUPFAM" id="SSF47370">
    <property type="entry name" value="Bromodomain"/>
    <property type="match status" value="2"/>
</dbReference>
<feature type="compositionally biased region" description="Polar residues" evidence="4">
    <location>
        <begin position="1557"/>
        <end position="1568"/>
    </location>
</feature>
<dbReference type="PANTHER" id="PTHR16266">
    <property type="entry name" value="WD REPEAT DOMAIN 9"/>
    <property type="match status" value="1"/>
</dbReference>
<feature type="domain" description="Bromo" evidence="5">
    <location>
        <begin position="1113"/>
        <end position="1183"/>
    </location>
</feature>
<dbReference type="PROSITE" id="PS00633">
    <property type="entry name" value="BROMODOMAIN_1"/>
    <property type="match status" value="1"/>
</dbReference>
<feature type="region of interest" description="Disordered" evidence="4">
    <location>
        <begin position="1218"/>
        <end position="1237"/>
    </location>
</feature>
<evidence type="ECO:0000256" key="1">
    <source>
        <dbReference type="ARBA" id="ARBA00023117"/>
    </source>
</evidence>
<feature type="repeat" description="WD" evidence="3">
    <location>
        <begin position="167"/>
        <end position="208"/>
    </location>
</feature>
<dbReference type="Pfam" id="PF25437">
    <property type="entry name" value="BRWD1_N"/>
    <property type="match status" value="1"/>
</dbReference>
<name>A0A8S1ADI0_ARCPL</name>
<dbReference type="OrthoDB" id="7453798at2759"/>
<feature type="compositionally biased region" description="Pro residues" evidence="4">
    <location>
        <begin position="826"/>
        <end position="836"/>
    </location>
</feature>
<feature type="compositionally biased region" description="Low complexity" evidence="4">
    <location>
        <begin position="747"/>
        <end position="786"/>
    </location>
</feature>
<evidence type="ECO:0000313" key="6">
    <source>
        <dbReference type="EMBL" id="CAB3245434.1"/>
    </source>
</evidence>
<dbReference type="PANTHER" id="PTHR16266:SF17">
    <property type="entry name" value="BRWD3"/>
    <property type="match status" value="1"/>
</dbReference>
<proteinExistence type="predicted"/>
<dbReference type="GO" id="GO:0007010">
    <property type="term" value="P:cytoskeleton organization"/>
    <property type="evidence" value="ECO:0007669"/>
    <property type="project" value="TreeGrafter"/>
</dbReference>
<feature type="compositionally biased region" description="Low complexity" evidence="4">
    <location>
        <begin position="1380"/>
        <end position="1422"/>
    </location>
</feature>
<dbReference type="Pfam" id="PF00439">
    <property type="entry name" value="Bromodomain"/>
    <property type="match status" value="2"/>
</dbReference>
<comment type="caution">
    <text evidence="6">The sequence shown here is derived from an EMBL/GenBank/DDBJ whole genome shotgun (WGS) entry which is preliminary data.</text>
</comment>
<dbReference type="InterPro" id="IPR001680">
    <property type="entry name" value="WD40_rpt"/>
</dbReference>
<feature type="compositionally biased region" description="Basic residues" evidence="4">
    <location>
        <begin position="1744"/>
        <end position="1755"/>
    </location>
</feature>
<evidence type="ECO:0000256" key="3">
    <source>
        <dbReference type="PROSITE-ProRule" id="PRU00221"/>
    </source>
</evidence>
<feature type="domain" description="Bromo" evidence="5">
    <location>
        <begin position="1255"/>
        <end position="1325"/>
    </location>
</feature>
<dbReference type="Gene3D" id="1.20.920.10">
    <property type="entry name" value="Bromodomain-like"/>
    <property type="match status" value="2"/>
</dbReference>
<dbReference type="SUPFAM" id="SSF50978">
    <property type="entry name" value="WD40 repeat-like"/>
    <property type="match status" value="1"/>
</dbReference>
<feature type="compositionally biased region" description="Low complexity" evidence="4">
    <location>
        <begin position="1809"/>
        <end position="1818"/>
    </location>
</feature>
<feature type="compositionally biased region" description="Low complexity" evidence="4">
    <location>
        <begin position="1684"/>
        <end position="1693"/>
    </location>
</feature>
<feature type="compositionally biased region" description="Low complexity" evidence="4">
    <location>
        <begin position="1761"/>
        <end position="1770"/>
    </location>
</feature>
<keyword evidence="1 2" id="KW-0103">Bromodomain</keyword>
<dbReference type="PRINTS" id="PR00503">
    <property type="entry name" value="BROMODOMAIN"/>
</dbReference>
<evidence type="ECO:0000256" key="4">
    <source>
        <dbReference type="SAM" id="MobiDB-lite"/>
    </source>
</evidence>
<reference evidence="6 7" key="1">
    <citation type="submission" date="2020-04" db="EMBL/GenBank/DDBJ databases">
        <authorList>
            <person name="Wallbank WR R."/>
            <person name="Pardo Diaz C."/>
            <person name="Kozak K."/>
            <person name="Martin S."/>
            <person name="Jiggins C."/>
            <person name="Moest M."/>
            <person name="Warren A I."/>
            <person name="Byers J.R.P. K."/>
            <person name="Montejo-Kovacevich G."/>
            <person name="Yen C E."/>
        </authorList>
    </citation>
    <scope>NUCLEOTIDE SEQUENCE [LARGE SCALE GENOMIC DNA]</scope>
</reference>